<reference evidence="6" key="1">
    <citation type="submission" date="2005-09" db="EMBL/GenBank/DDBJ databases">
        <title>Annotation of the Aspergillus terreus NIH2624 genome.</title>
        <authorList>
            <person name="Birren B.W."/>
            <person name="Lander E.S."/>
            <person name="Galagan J.E."/>
            <person name="Nusbaum C."/>
            <person name="Devon K."/>
            <person name="Henn M."/>
            <person name="Ma L.-J."/>
            <person name="Jaffe D.B."/>
            <person name="Butler J."/>
            <person name="Alvarez P."/>
            <person name="Gnerre S."/>
            <person name="Grabherr M."/>
            <person name="Kleber M."/>
            <person name="Mauceli E.W."/>
            <person name="Brockman W."/>
            <person name="Rounsley S."/>
            <person name="Young S.K."/>
            <person name="LaButti K."/>
            <person name="Pushparaj V."/>
            <person name="DeCaprio D."/>
            <person name="Crawford M."/>
            <person name="Koehrsen M."/>
            <person name="Engels R."/>
            <person name="Montgomery P."/>
            <person name="Pearson M."/>
            <person name="Howarth C."/>
            <person name="Larson L."/>
            <person name="Luoma S."/>
            <person name="White J."/>
            <person name="Alvarado L."/>
            <person name="Kodira C.D."/>
            <person name="Zeng Q."/>
            <person name="Oleary S."/>
            <person name="Yandava C."/>
            <person name="Denning D.W."/>
            <person name="Nierman W.C."/>
            <person name="Milne T."/>
            <person name="Madden K."/>
        </authorList>
    </citation>
    <scope>NUCLEOTIDE SEQUENCE [LARGE SCALE GENOMIC DNA]</scope>
    <source>
        <strain evidence="6">NIH 2624 / FGSC A1156</strain>
    </source>
</reference>
<protein>
    <recommendedName>
        <fullName evidence="4">Ketoreductase domain-containing protein</fullName>
    </recommendedName>
</protein>
<dbReference type="GO" id="GO:0016616">
    <property type="term" value="F:oxidoreductase activity, acting on the CH-OH group of donors, NAD or NADP as acceptor"/>
    <property type="evidence" value="ECO:0007669"/>
    <property type="project" value="UniProtKB-ARBA"/>
</dbReference>
<feature type="domain" description="Ketoreductase" evidence="4">
    <location>
        <begin position="48"/>
        <end position="245"/>
    </location>
</feature>
<dbReference type="PRINTS" id="PR00081">
    <property type="entry name" value="GDHRDH"/>
</dbReference>
<dbReference type="OMA" id="QWVGDNM"/>
<evidence type="ECO:0000256" key="2">
    <source>
        <dbReference type="ARBA" id="ARBA00022857"/>
    </source>
</evidence>
<evidence type="ECO:0000256" key="3">
    <source>
        <dbReference type="ARBA" id="ARBA00023002"/>
    </source>
</evidence>
<dbReference type="AlphaFoldDB" id="Q0CPZ5"/>
<evidence type="ECO:0000259" key="4">
    <source>
        <dbReference type="SMART" id="SM00822"/>
    </source>
</evidence>
<dbReference type="Proteomes" id="UP000007963">
    <property type="component" value="Unassembled WGS sequence"/>
</dbReference>
<sequence>MLSMEDSSRNGSIRTRETALELFTLTHRTIIGEMNLNSTLAYEIFMLDPVLVTGSVGGMGLALIQTILELGADVVAIDRVKRAEGEAWGRLQGVAKSNACNLTYFQSDISSFENTLNVFQSAISQARYPLRGLVHCAAIGWVGDSLNFSVKDARQIIDVNLVGTLIVAQVGARLVQEQQKAMTVPTQASFVFIASMSGYVVNKGTPNAAYAASKAGVQQLARNLASEWGPSIRVNTISPGVIRTPMTNGILESKRELCELWTRETMLGRLSEPQDYQGPAAFLLSDSSAYVTVADLLVDAGYTAW</sequence>
<keyword evidence="3" id="KW-0560">Oxidoreductase</keyword>
<dbReference type="Gene3D" id="3.40.50.720">
    <property type="entry name" value="NAD(P)-binding Rossmann-like Domain"/>
    <property type="match status" value="1"/>
</dbReference>
<dbReference type="VEuPathDB" id="FungiDB:ATEG_04239"/>
<comment type="similarity">
    <text evidence="1">Belongs to the short-chain dehydrogenases/reductases (SDR) family.</text>
</comment>
<dbReference type="GO" id="GO:0050664">
    <property type="term" value="F:oxidoreductase activity, acting on NAD(P)H, oxygen as acceptor"/>
    <property type="evidence" value="ECO:0007669"/>
    <property type="project" value="TreeGrafter"/>
</dbReference>
<dbReference type="Pfam" id="PF13561">
    <property type="entry name" value="adh_short_C2"/>
    <property type="match status" value="1"/>
</dbReference>
<dbReference type="eggNOG" id="KOG0725">
    <property type="taxonomic scope" value="Eukaryota"/>
</dbReference>
<dbReference type="PANTHER" id="PTHR43008">
    <property type="entry name" value="BENZIL REDUCTASE"/>
    <property type="match status" value="1"/>
</dbReference>
<dbReference type="PROSITE" id="PS00061">
    <property type="entry name" value="ADH_SHORT"/>
    <property type="match status" value="1"/>
</dbReference>
<dbReference type="RefSeq" id="XP_001213417.1">
    <property type="nucleotide sequence ID" value="XM_001213417.1"/>
</dbReference>
<dbReference type="STRING" id="341663.Q0CPZ5"/>
<dbReference type="PANTHER" id="PTHR43008:SF4">
    <property type="entry name" value="CHAIN DEHYDROGENASE, PUTATIVE (AFU_ORTHOLOGUE AFUA_4G08710)-RELATED"/>
    <property type="match status" value="1"/>
</dbReference>
<dbReference type="GO" id="GO:0044550">
    <property type="term" value="P:secondary metabolite biosynthetic process"/>
    <property type="evidence" value="ECO:0007669"/>
    <property type="project" value="UniProtKB-ARBA"/>
</dbReference>
<evidence type="ECO:0000313" key="6">
    <source>
        <dbReference type="Proteomes" id="UP000007963"/>
    </source>
</evidence>
<dbReference type="InterPro" id="IPR020904">
    <property type="entry name" value="Sc_DH/Rdtase_CS"/>
</dbReference>
<dbReference type="GeneID" id="4318517"/>
<accession>Q0CPZ5</accession>
<evidence type="ECO:0000256" key="1">
    <source>
        <dbReference type="ARBA" id="ARBA00006484"/>
    </source>
</evidence>
<keyword evidence="2" id="KW-0521">NADP</keyword>
<evidence type="ECO:0000313" key="5">
    <source>
        <dbReference type="EMBL" id="EAU36041.1"/>
    </source>
</evidence>
<dbReference type="InterPro" id="IPR002347">
    <property type="entry name" value="SDR_fam"/>
</dbReference>
<dbReference type="HOGENOM" id="CLU_010194_1_1_1"/>
<dbReference type="EMBL" id="CH476598">
    <property type="protein sequence ID" value="EAU36041.1"/>
    <property type="molecule type" value="Genomic_DNA"/>
</dbReference>
<dbReference type="OrthoDB" id="1669814at2759"/>
<gene>
    <name evidence="5" type="ORF">ATEG_04239</name>
</gene>
<dbReference type="InterPro" id="IPR057326">
    <property type="entry name" value="KR_dom"/>
</dbReference>
<proteinExistence type="inferred from homology"/>
<dbReference type="SUPFAM" id="SSF51735">
    <property type="entry name" value="NAD(P)-binding Rossmann-fold domains"/>
    <property type="match status" value="1"/>
</dbReference>
<dbReference type="InterPro" id="IPR036291">
    <property type="entry name" value="NAD(P)-bd_dom_sf"/>
</dbReference>
<dbReference type="SMART" id="SM00822">
    <property type="entry name" value="PKS_KR"/>
    <property type="match status" value="1"/>
</dbReference>
<organism evidence="5 6">
    <name type="scientific">Aspergillus terreus (strain NIH 2624 / FGSC A1156)</name>
    <dbReference type="NCBI Taxonomy" id="341663"/>
    <lineage>
        <taxon>Eukaryota</taxon>
        <taxon>Fungi</taxon>
        <taxon>Dikarya</taxon>
        <taxon>Ascomycota</taxon>
        <taxon>Pezizomycotina</taxon>
        <taxon>Eurotiomycetes</taxon>
        <taxon>Eurotiomycetidae</taxon>
        <taxon>Eurotiales</taxon>
        <taxon>Aspergillaceae</taxon>
        <taxon>Aspergillus</taxon>
        <taxon>Aspergillus subgen. Circumdati</taxon>
    </lineage>
</organism>
<name>Q0CPZ5_ASPTN</name>